<keyword evidence="6 13" id="KW-0812">Transmembrane</keyword>
<evidence type="ECO:0000256" key="1">
    <source>
        <dbReference type="ARBA" id="ARBA00002252"/>
    </source>
</evidence>
<evidence type="ECO:0000256" key="10">
    <source>
        <dbReference type="ARBA" id="ARBA00023136"/>
    </source>
</evidence>
<feature type="transmembrane region" description="Helical" evidence="13">
    <location>
        <begin position="74"/>
        <end position="91"/>
    </location>
</feature>
<reference evidence="14" key="1">
    <citation type="submission" date="2020-05" db="EMBL/GenBank/DDBJ databases">
        <title>Novel viruses associated with indigenous members of the Amaryllidaceae family in South Africa.</title>
        <authorList>
            <person name="Read D.A."/>
            <person name="Thompson G.D."/>
        </authorList>
    </citation>
    <scope>NUCLEOTIDE SEQUENCE</scope>
    <source>
        <strain evidence="14">Amaryllis-2</strain>
    </source>
</reference>
<evidence type="ECO:0000313" key="14">
    <source>
        <dbReference type="EMBL" id="QVU24954.1"/>
    </source>
</evidence>
<dbReference type="GO" id="GO:0044167">
    <property type="term" value="C:host cell endoplasmic reticulum membrane"/>
    <property type="evidence" value="ECO:0007669"/>
    <property type="project" value="UniProtKB-SubCell"/>
</dbReference>
<keyword evidence="11" id="KW-1038">Host endoplasmic reticulum</keyword>
<gene>
    <name evidence="14" type="primary">TGB2</name>
</gene>
<dbReference type="GO" id="GO:0046740">
    <property type="term" value="P:transport of virus in host, cell to cell"/>
    <property type="evidence" value="ECO:0007669"/>
    <property type="project" value="UniProtKB-KW"/>
</dbReference>
<evidence type="ECO:0000256" key="12">
    <source>
        <dbReference type="ARBA" id="ARBA00032240"/>
    </source>
</evidence>
<comment type="subcellular location">
    <subcellularLocation>
        <location evidence="2">Host endoplasmic reticulum membrane</location>
    </subcellularLocation>
</comment>
<comment type="function">
    <text evidence="1">Plays a role in viral cell-to-cell propagation, by facilitating genome transport to neighboring plant cells through plasmosdesmata,.</text>
</comment>
<evidence type="ECO:0000256" key="3">
    <source>
        <dbReference type="ARBA" id="ARBA00010321"/>
    </source>
</evidence>
<organism evidence="14">
    <name type="scientific">Nerine latent virus</name>
    <dbReference type="NCBI Taxonomy" id="797075"/>
    <lineage>
        <taxon>Viruses</taxon>
        <taxon>Riboviria</taxon>
        <taxon>Orthornavirae</taxon>
        <taxon>Kitrinoviricota</taxon>
        <taxon>Alsuviricetes</taxon>
        <taxon>Tymovirales</taxon>
        <taxon>Betaflexiviridae</taxon>
        <taxon>Quinvirinae</taxon>
        <taxon>Carlavirus</taxon>
        <taxon>Carlavirus latensnerinis</taxon>
    </lineage>
</organism>
<sequence>MPLTPPPDHSNSYFAIAIGLGIGLFVFLLTRNTLPHTGDNIHHLPHGGRYKDGTKKIDYCGPSNEPDFYSNSKSIPFLVVLVLVATILFLSKDFANFRRRRICLICSQNCQHPST</sequence>
<keyword evidence="7" id="KW-1043">Host membrane</keyword>
<evidence type="ECO:0000256" key="7">
    <source>
        <dbReference type="ARBA" id="ARBA00022870"/>
    </source>
</evidence>
<keyword evidence="10 13" id="KW-0472">Membrane</keyword>
<evidence type="ECO:0000256" key="11">
    <source>
        <dbReference type="ARBA" id="ARBA00023184"/>
    </source>
</evidence>
<name>A0A8E6YJ60_9VIRU</name>
<evidence type="ECO:0000256" key="2">
    <source>
        <dbReference type="ARBA" id="ARBA00004625"/>
    </source>
</evidence>
<evidence type="ECO:0000256" key="4">
    <source>
        <dbReference type="ARBA" id="ARBA00013304"/>
    </source>
</evidence>
<evidence type="ECO:0000256" key="5">
    <source>
        <dbReference type="ARBA" id="ARBA00022448"/>
    </source>
</evidence>
<protein>
    <recommendedName>
        <fullName evidence="4">Movement protein TGB2</fullName>
    </recommendedName>
    <alternativeName>
        <fullName evidence="12">Triple gene block 2 protein</fullName>
    </alternativeName>
</protein>
<dbReference type="Pfam" id="PF01307">
    <property type="entry name" value="Plant_vir_prot"/>
    <property type="match status" value="1"/>
</dbReference>
<feature type="transmembrane region" description="Helical" evidence="13">
    <location>
        <begin position="12"/>
        <end position="30"/>
    </location>
</feature>
<evidence type="ECO:0000256" key="13">
    <source>
        <dbReference type="SAM" id="Phobius"/>
    </source>
</evidence>
<evidence type="ECO:0000256" key="9">
    <source>
        <dbReference type="ARBA" id="ARBA00023031"/>
    </source>
</evidence>
<evidence type="ECO:0000256" key="6">
    <source>
        <dbReference type="ARBA" id="ARBA00022692"/>
    </source>
</evidence>
<dbReference type="EMBL" id="MT536159">
    <property type="protein sequence ID" value="QVU24954.1"/>
    <property type="molecule type" value="Genomic_RNA"/>
</dbReference>
<dbReference type="InterPro" id="IPR001896">
    <property type="entry name" value="Plant_vir_prot"/>
</dbReference>
<accession>A0A8E6YJ60</accession>
<comment type="similarity">
    <text evidence="3">Belongs to the Tymovirales TGBp2 protein family.</text>
</comment>
<proteinExistence type="inferred from homology"/>
<keyword evidence="5" id="KW-0813">Transport</keyword>
<keyword evidence="9" id="KW-0916">Viral movement protein</keyword>
<evidence type="ECO:0000256" key="8">
    <source>
        <dbReference type="ARBA" id="ARBA00022989"/>
    </source>
</evidence>
<keyword evidence="8 13" id="KW-1133">Transmembrane helix</keyword>